<evidence type="ECO:0000313" key="2">
    <source>
        <dbReference type="Proteomes" id="UP000595272"/>
    </source>
</evidence>
<evidence type="ECO:0000313" key="1">
    <source>
        <dbReference type="EMBL" id="QQM18182.1"/>
    </source>
</evidence>
<protein>
    <submittedName>
        <fullName evidence="1">Uncharacterized protein</fullName>
    </submittedName>
</protein>
<keyword evidence="2" id="KW-1185">Reference proteome</keyword>
<organism evidence="1 2">
    <name type="scientific">Stenotrophomonas phage Salva</name>
    <dbReference type="NCBI Taxonomy" id="2801524"/>
    <lineage>
        <taxon>Viruses</taxon>
        <taxon>Duplodnaviria</taxon>
        <taxon>Heunggongvirae</taxon>
        <taxon>Uroviricota</taxon>
        <taxon>Caudoviricetes</taxon>
        <taxon>Beaumontvirinae</taxon>
        <taxon>Salvavirus</taxon>
        <taxon>Salvavirus salva</taxon>
    </lineage>
</organism>
<dbReference type="EMBL" id="MW393850">
    <property type="protein sequence ID" value="QQM18182.1"/>
    <property type="molecule type" value="Genomic_DNA"/>
</dbReference>
<name>A0A7U3WJU9_9CAUD</name>
<proteinExistence type="predicted"/>
<sequence>MNEMTMWYCKPGETQLFEPTQTGVYACRVPDTEMGPPFCKDIFLLWIEGCWNYLGSAARYRGDVLGFVGPIPRTKQ</sequence>
<accession>A0A7U3WJU9</accession>
<dbReference type="Proteomes" id="UP000595272">
    <property type="component" value="Segment"/>
</dbReference>
<gene>
    <name evidence="1" type="ORF">CPT_Salva_018</name>
</gene>
<reference evidence="1 2" key="1">
    <citation type="submission" date="2020-12" db="EMBL/GenBank/DDBJ databases">
        <title>Complete genome sequence of Stenotrophomonas maltophilia phage Salva.</title>
        <authorList>
            <person name="Jefferson B."/>
            <person name="Yao G."/>
            <person name="Clark J."/>
            <person name="Le T."/>
            <person name="Young R."/>
            <person name="Gonzalez C."/>
            <person name="Liu M."/>
        </authorList>
    </citation>
    <scope>NUCLEOTIDE SEQUENCE [LARGE SCALE GENOMIC DNA]</scope>
</reference>